<reference evidence="1" key="1">
    <citation type="submission" date="2023-07" db="EMBL/GenBank/DDBJ databases">
        <title>Black Yeasts Isolated from many extreme environments.</title>
        <authorList>
            <person name="Coleine C."/>
            <person name="Stajich J.E."/>
            <person name="Selbmann L."/>
        </authorList>
    </citation>
    <scope>NUCLEOTIDE SEQUENCE</scope>
    <source>
        <strain evidence="1">CCFEE 5714</strain>
    </source>
</reference>
<dbReference type="Proteomes" id="UP001281147">
    <property type="component" value="Unassembled WGS sequence"/>
</dbReference>
<keyword evidence="2" id="KW-1185">Reference proteome</keyword>
<dbReference type="EMBL" id="JAUTXU010000009">
    <property type="protein sequence ID" value="KAK3723537.1"/>
    <property type="molecule type" value="Genomic_DNA"/>
</dbReference>
<evidence type="ECO:0000313" key="2">
    <source>
        <dbReference type="Proteomes" id="UP001281147"/>
    </source>
</evidence>
<proteinExistence type="predicted"/>
<evidence type="ECO:0000313" key="1">
    <source>
        <dbReference type="EMBL" id="KAK3723537.1"/>
    </source>
</evidence>
<sequence length="296" mass="33083">MSVKKVALLGADGKIGPAVLDTLVAKGFQVTVLKRASSKSDDSYPKGVEVRRIQDDFPVDVVADTLSGHDAMIVTIKGSQTEIQYRLAQACVKAGVNRFIPADFGSCDSSSPKAQKLVPLFKRKTELRDQLMDLARDSKSFSWTSLVCGHFFDWSLEFLHIYLKERRADILDDGETKWSASTLSRISEATNLDATSNKMIYIQSFCISQNQVIKAYEKATGLSWEVIKYDSKNYEKEEKRKADDGDLEAVENLVWLLGALDANWESKENFAMKTLGLDNEDMSAAVEDVVKRESKQ</sequence>
<accession>A0ACC3NV02</accession>
<organism evidence="1 2">
    <name type="scientific">Vermiconidia calcicola</name>
    <dbReference type="NCBI Taxonomy" id="1690605"/>
    <lineage>
        <taxon>Eukaryota</taxon>
        <taxon>Fungi</taxon>
        <taxon>Dikarya</taxon>
        <taxon>Ascomycota</taxon>
        <taxon>Pezizomycotina</taxon>
        <taxon>Dothideomycetes</taxon>
        <taxon>Dothideomycetidae</taxon>
        <taxon>Mycosphaerellales</taxon>
        <taxon>Extremaceae</taxon>
        <taxon>Vermiconidia</taxon>
    </lineage>
</organism>
<name>A0ACC3NV02_9PEZI</name>
<comment type="caution">
    <text evidence="1">The sequence shown here is derived from an EMBL/GenBank/DDBJ whole genome shotgun (WGS) entry which is preliminary data.</text>
</comment>
<protein>
    <submittedName>
        <fullName evidence="1">Uncharacterized protein</fullName>
    </submittedName>
</protein>
<gene>
    <name evidence="1" type="ORF">LTR37_001789</name>
</gene>